<organism evidence="2 3">
    <name type="scientific">Colletotrichum tanaceti</name>
    <dbReference type="NCBI Taxonomy" id="1306861"/>
    <lineage>
        <taxon>Eukaryota</taxon>
        <taxon>Fungi</taxon>
        <taxon>Dikarya</taxon>
        <taxon>Ascomycota</taxon>
        <taxon>Pezizomycotina</taxon>
        <taxon>Sordariomycetes</taxon>
        <taxon>Hypocreomycetidae</taxon>
        <taxon>Glomerellales</taxon>
        <taxon>Glomerellaceae</taxon>
        <taxon>Colletotrichum</taxon>
        <taxon>Colletotrichum destructivum species complex</taxon>
    </lineage>
</organism>
<dbReference type="AlphaFoldDB" id="A0A4U6WYU3"/>
<evidence type="ECO:0000256" key="1">
    <source>
        <dbReference type="SAM" id="MobiDB-lite"/>
    </source>
</evidence>
<dbReference type="Proteomes" id="UP000310108">
    <property type="component" value="Unassembled WGS sequence"/>
</dbReference>
<proteinExistence type="predicted"/>
<keyword evidence="3" id="KW-1185">Reference proteome</keyword>
<reference evidence="2 3" key="1">
    <citation type="journal article" date="2019" name="PLoS ONE">
        <title>Comparative genome analysis indicates high evolutionary potential of pathogenicity genes in Colletotrichum tanaceti.</title>
        <authorList>
            <person name="Lelwala R.V."/>
            <person name="Korhonen P.K."/>
            <person name="Young N.D."/>
            <person name="Scott J.B."/>
            <person name="Ades P.A."/>
            <person name="Gasser R.B."/>
            <person name="Taylor P.W.J."/>
        </authorList>
    </citation>
    <scope>NUCLEOTIDE SEQUENCE [LARGE SCALE GENOMIC DNA]</scope>
    <source>
        <strain evidence="2">BRIP57314</strain>
    </source>
</reference>
<sequence>MRTGQDDVARADSAEDDGRFALSPVDGDVIGILRQHLDAIVLGGVDKHTSAVVIAQHLLSLPAEAAPEPLLHAQPHCPRAPLAVILEPLEGAAATGAWEEAELAGADDLEGAVADLELAAAAAVIGAGTEAKVGAAAANEIGDAAVAGAVEDAAVTEVATTGDDEERASGLPGLLEEGGLGHGDDGVGGGQEAAEGVDAVADGLDGRAGAWRLFRG</sequence>
<name>A0A4U6WYU3_9PEZI</name>
<evidence type="ECO:0000313" key="2">
    <source>
        <dbReference type="EMBL" id="TKW48342.1"/>
    </source>
</evidence>
<evidence type="ECO:0000313" key="3">
    <source>
        <dbReference type="Proteomes" id="UP000310108"/>
    </source>
</evidence>
<feature type="region of interest" description="Disordered" evidence="1">
    <location>
        <begin position="159"/>
        <end position="181"/>
    </location>
</feature>
<dbReference type="EMBL" id="PJEX01001139">
    <property type="protein sequence ID" value="TKW48342.1"/>
    <property type="molecule type" value="Genomic_DNA"/>
</dbReference>
<accession>A0A4U6WYU3</accession>
<gene>
    <name evidence="2" type="ORF">CTA1_7630</name>
</gene>
<protein>
    <submittedName>
        <fullName evidence="2">Uncharacterized protein</fullName>
    </submittedName>
</protein>
<comment type="caution">
    <text evidence="2">The sequence shown here is derived from an EMBL/GenBank/DDBJ whole genome shotgun (WGS) entry which is preliminary data.</text>
</comment>